<name>A0A9D2ZTH9_9BACT</name>
<evidence type="ECO:0000313" key="2">
    <source>
        <dbReference type="EMBL" id="HJD52310.1"/>
    </source>
</evidence>
<gene>
    <name evidence="2" type="ORF">IAA93_01075</name>
</gene>
<dbReference type="Gene3D" id="2.40.160.60">
    <property type="entry name" value="Outer membrane protein transport protein (OMPP1/FadL/TodX)"/>
    <property type="match status" value="1"/>
</dbReference>
<evidence type="ECO:0000313" key="3">
    <source>
        <dbReference type="Proteomes" id="UP000787625"/>
    </source>
</evidence>
<accession>A0A9D2ZTH9</accession>
<comment type="caution">
    <text evidence="2">The sequence shown here is derived from an EMBL/GenBank/DDBJ whole genome shotgun (WGS) entry which is preliminary data.</text>
</comment>
<evidence type="ECO:0008006" key="4">
    <source>
        <dbReference type="Google" id="ProtNLM"/>
    </source>
</evidence>
<dbReference type="SUPFAM" id="SSF56935">
    <property type="entry name" value="Porins"/>
    <property type="match status" value="1"/>
</dbReference>
<feature type="signal peptide" evidence="1">
    <location>
        <begin position="1"/>
        <end position="22"/>
    </location>
</feature>
<reference evidence="2" key="2">
    <citation type="submission" date="2021-04" db="EMBL/GenBank/DDBJ databases">
        <authorList>
            <person name="Gilroy R."/>
        </authorList>
    </citation>
    <scope>NUCLEOTIDE SEQUENCE</scope>
    <source>
        <strain evidence="2">MalCec1-1739</strain>
    </source>
</reference>
<keyword evidence="1" id="KW-0732">Signal</keyword>
<reference evidence="2" key="1">
    <citation type="journal article" date="2021" name="PeerJ">
        <title>Extensive microbial diversity within the chicken gut microbiome revealed by metagenomics and culture.</title>
        <authorList>
            <person name="Gilroy R."/>
            <person name="Ravi A."/>
            <person name="Getino M."/>
            <person name="Pursley I."/>
            <person name="Horton D.L."/>
            <person name="Alikhan N.F."/>
            <person name="Baker D."/>
            <person name="Gharbi K."/>
            <person name="Hall N."/>
            <person name="Watson M."/>
            <person name="Adriaenssens E.M."/>
            <person name="Foster-Nyarko E."/>
            <person name="Jarju S."/>
            <person name="Secka A."/>
            <person name="Antonio M."/>
            <person name="Oren A."/>
            <person name="Chaudhuri R.R."/>
            <person name="La Ragione R."/>
            <person name="Hildebrand F."/>
            <person name="Pallen M.J."/>
        </authorList>
    </citation>
    <scope>NUCLEOTIDE SEQUENCE</scope>
    <source>
        <strain evidence="2">MalCec1-1739</strain>
    </source>
</reference>
<proteinExistence type="predicted"/>
<organism evidence="2 3">
    <name type="scientific">Candidatus Avibacteroides avistercoris</name>
    <dbReference type="NCBI Taxonomy" id="2840690"/>
    <lineage>
        <taxon>Bacteria</taxon>
        <taxon>Pseudomonadati</taxon>
        <taxon>Bacteroidota</taxon>
        <taxon>Bacteroidia</taxon>
        <taxon>Bacteroidales</taxon>
        <taxon>Bacteroidaceae</taxon>
        <taxon>Bacteroidaceae incertae sedis</taxon>
        <taxon>Candidatus Avibacteroides</taxon>
    </lineage>
</organism>
<dbReference type="Proteomes" id="UP000787625">
    <property type="component" value="Unassembled WGS sequence"/>
</dbReference>
<dbReference type="EMBL" id="DWUP01000019">
    <property type="protein sequence ID" value="HJD52310.1"/>
    <property type="molecule type" value="Genomic_DNA"/>
</dbReference>
<feature type="chain" id="PRO_5039088896" description="Outer membrane protein transport protein (OMPP1/FadL/TodX)" evidence="1">
    <location>
        <begin position="23"/>
        <end position="429"/>
    </location>
</feature>
<sequence>MHRIFRAALSLVATLACTVAYAQDDTPIASINSPYSMYGFGSMADQSTVGRRGMGGVGYAINDGSSINLKNPASYAAIDSLTMLIDAGISLYTTRLSNGTTSTSAKNASFDYVALQFRLCKGLGVALAYLPFSKVGYNFSTSERVNNSQAPGIDFGSNTYSYTGTGGLQQLMLGLGWRPFDGLSIGVNASFMHGTIDRTLSVSSTNTSSYGFTRTQQLKVKDYKIDFGLQYAKAVKEHHRIGVGLFYSMGHDMNSDATIAYLKNSSSSVISYDEASVAGGVAMPHIFGGGLSYTYDDRLTVAADYTMQMWGDKAFLGSKAMTDRSIYNIGAEYVHDTKSKRYLSTIRYRVGAYYSDPYVMINGHKGAREWGVSLGFAFPLVQNKSLVQVSGQYVKVSSSAEAIGLDEDMFKISVGITFNERWFMKMKVR</sequence>
<dbReference type="AlphaFoldDB" id="A0A9D2ZTH9"/>
<dbReference type="PROSITE" id="PS51257">
    <property type="entry name" value="PROKAR_LIPOPROTEIN"/>
    <property type="match status" value="1"/>
</dbReference>
<protein>
    <recommendedName>
        <fullName evidence="4">Outer membrane protein transport protein (OMPP1/FadL/TodX)</fullName>
    </recommendedName>
</protein>
<evidence type="ECO:0000256" key="1">
    <source>
        <dbReference type="SAM" id="SignalP"/>
    </source>
</evidence>